<protein>
    <submittedName>
        <fullName evidence="1">Uncharacterized protein</fullName>
    </submittedName>
</protein>
<keyword evidence="2" id="KW-1185">Reference proteome</keyword>
<proteinExistence type="predicted"/>
<accession>A0A318TMT2</accession>
<evidence type="ECO:0000313" key="1">
    <source>
        <dbReference type="EMBL" id="PYF06181.1"/>
    </source>
</evidence>
<comment type="caution">
    <text evidence="1">The sequence shown here is derived from an EMBL/GenBank/DDBJ whole genome shotgun (WGS) entry which is preliminary data.</text>
</comment>
<dbReference type="Proteomes" id="UP000247416">
    <property type="component" value="Unassembled WGS sequence"/>
</dbReference>
<gene>
    <name evidence="1" type="ORF">BJ095_11110</name>
</gene>
<name>A0A318TMT2_9BACL</name>
<evidence type="ECO:0000313" key="2">
    <source>
        <dbReference type="Proteomes" id="UP000247416"/>
    </source>
</evidence>
<dbReference type="AlphaFoldDB" id="A0A318TMT2"/>
<organism evidence="1 2">
    <name type="scientific">Ureibacillus chungkukjangi</name>
    <dbReference type="NCBI Taxonomy" id="1202712"/>
    <lineage>
        <taxon>Bacteria</taxon>
        <taxon>Bacillati</taxon>
        <taxon>Bacillota</taxon>
        <taxon>Bacilli</taxon>
        <taxon>Bacillales</taxon>
        <taxon>Caryophanaceae</taxon>
        <taxon>Ureibacillus</taxon>
    </lineage>
</organism>
<dbReference type="OrthoDB" id="2680472at2"/>
<reference evidence="1 2" key="1">
    <citation type="submission" date="2018-06" db="EMBL/GenBank/DDBJ databases">
        <title>Genomic Encyclopedia of Archaeal and Bacterial Type Strains, Phase II (KMG-II): from individual species to whole genera.</title>
        <authorList>
            <person name="Goeker M."/>
        </authorList>
    </citation>
    <scope>NUCLEOTIDE SEQUENCE [LARGE SCALE GENOMIC DNA]</scope>
    <source>
        <strain evidence="1 2">KACC 16626</strain>
    </source>
</reference>
<sequence>MIVIDKLDGIDESIIEQMKEGLEKLIIESFAKVLNLSRLDYLYFPNDFDKAVIDFQVEQNMAERGSTNNEMGTAFGKTMEVDVNGQLKDRVFLRKEILLHLFFGEDNTKSISLNTIHHELCHVQEHYDLANMVEFQEELDVESPTLDSVLNAHAMNIFSEYIVPKMAVSTKGIDNIIKPEFIEDILNYTQEEIDRVIESHENEELIIYKLFGEVQLKTSHLLKVLSTTLGELDGIEIETALIIEKQLDSLISNYNLNHCWLSLKSALRGLNETYPNWKKVEEIEPLKDCILETWNVYGIYPEKRGIKIHKNS</sequence>
<dbReference type="RefSeq" id="WP_107935043.1">
    <property type="nucleotide sequence ID" value="NZ_CP085009.1"/>
</dbReference>
<dbReference type="EMBL" id="QJTJ01000011">
    <property type="protein sequence ID" value="PYF06181.1"/>
    <property type="molecule type" value="Genomic_DNA"/>
</dbReference>